<evidence type="ECO:0000313" key="2">
    <source>
        <dbReference type="EMBL" id="SDM42253.1"/>
    </source>
</evidence>
<dbReference type="Proteomes" id="UP000198901">
    <property type="component" value="Unassembled WGS sequence"/>
</dbReference>
<evidence type="ECO:0000313" key="3">
    <source>
        <dbReference type="Proteomes" id="UP000198901"/>
    </source>
</evidence>
<dbReference type="Pfam" id="PF13380">
    <property type="entry name" value="CoA_binding_2"/>
    <property type="match status" value="1"/>
</dbReference>
<dbReference type="Gene3D" id="3.40.50.720">
    <property type="entry name" value="NAD(P)-binding Rossmann-like Domain"/>
    <property type="match status" value="1"/>
</dbReference>
<name>A0A1G9T3F7_9BACT</name>
<dbReference type="OrthoDB" id="708726at2"/>
<dbReference type="InterPro" id="IPR036291">
    <property type="entry name" value="NAD(P)-bd_dom_sf"/>
</dbReference>
<dbReference type="EMBL" id="FNGS01000006">
    <property type="protein sequence ID" value="SDM42253.1"/>
    <property type="molecule type" value="Genomic_DNA"/>
</dbReference>
<gene>
    <name evidence="2" type="ORF">SAMN04488090_3400</name>
</gene>
<protein>
    <recommendedName>
        <fullName evidence="1">CoA-binding domain-containing protein</fullName>
    </recommendedName>
</protein>
<proteinExistence type="predicted"/>
<dbReference type="AlphaFoldDB" id="A0A1G9T3F7"/>
<evidence type="ECO:0000259" key="1">
    <source>
        <dbReference type="Pfam" id="PF13380"/>
    </source>
</evidence>
<dbReference type="SUPFAM" id="SSF51735">
    <property type="entry name" value="NAD(P)-binding Rossmann-fold domains"/>
    <property type="match status" value="1"/>
</dbReference>
<organism evidence="2 3">
    <name type="scientific">Siphonobacter aquaeclarae</name>
    <dbReference type="NCBI Taxonomy" id="563176"/>
    <lineage>
        <taxon>Bacteria</taxon>
        <taxon>Pseudomonadati</taxon>
        <taxon>Bacteroidota</taxon>
        <taxon>Cytophagia</taxon>
        <taxon>Cytophagales</taxon>
        <taxon>Cytophagaceae</taxon>
        <taxon>Siphonobacter</taxon>
    </lineage>
</organism>
<sequence length="118" mass="12922">MKTVVIGASTNPARYAFLAANRLLQHGHEVELVGKEQGEVAGIPIQTGQPALKNIDTITLYLNPVRQQPVYDYLLSLHPRRIIFNPGTENPELARLAEAQGIETTEACTLVLLATGQY</sequence>
<reference evidence="2 3" key="1">
    <citation type="submission" date="2016-10" db="EMBL/GenBank/DDBJ databases">
        <authorList>
            <person name="de Groot N.N."/>
        </authorList>
    </citation>
    <scope>NUCLEOTIDE SEQUENCE [LARGE SCALE GENOMIC DNA]</scope>
    <source>
        <strain evidence="2 3">DSM 21668</strain>
    </source>
</reference>
<feature type="domain" description="CoA-binding" evidence="1">
    <location>
        <begin position="3"/>
        <end position="113"/>
    </location>
</feature>
<dbReference type="RefSeq" id="WP_093205337.1">
    <property type="nucleotide sequence ID" value="NZ_FNGS01000006.1"/>
</dbReference>
<dbReference type="STRING" id="563176.SAMN04488090_3400"/>
<accession>A0A1G9T3F7</accession>
<dbReference type="InterPro" id="IPR003781">
    <property type="entry name" value="CoA-bd"/>
</dbReference>
<keyword evidence="3" id="KW-1185">Reference proteome</keyword>